<proteinExistence type="predicted"/>
<feature type="region of interest" description="Disordered" evidence="1">
    <location>
        <begin position="120"/>
        <end position="141"/>
    </location>
</feature>
<dbReference type="AlphaFoldDB" id="L8J1M5"/>
<dbReference type="EMBL" id="JH880458">
    <property type="protein sequence ID" value="ELR61322.1"/>
    <property type="molecule type" value="Genomic_DNA"/>
</dbReference>
<name>L8J1M5_9CETA</name>
<reference evidence="2 3" key="1">
    <citation type="journal article" date="2012" name="Nat. Genet.">
        <title>The yak genome and adaptation to life at high altitude.</title>
        <authorList>
            <person name="Qiu Q."/>
            <person name="Zhang G."/>
            <person name="Ma T."/>
            <person name="Qian W."/>
            <person name="Wang J."/>
            <person name="Ye Z."/>
            <person name="Cao C."/>
            <person name="Hu Q."/>
            <person name="Kim J."/>
            <person name="Larkin D.M."/>
            <person name="Auvil L."/>
            <person name="Capitanu B."/>
            <person name="Ma J."/>
            <person name="Lewin H.A."/>
            <person name="Qian X."/>
            <person name="Lang Y."/>
            <person name="Zhou R."/>
            <person name="Wang L."/>
            <person name="Wang K."/>
            <person name="Xia J."/>
            <person name="Liao S."/>
            <person name="Pan S."/>
            <person name="Lu X."/>
            <person name="Hou H."/>
            <person name="Wang Y."/>
            <person name="Zang X."/>
            <person name="Yin Y."/>
            <person name="Ma H."/>
            <person name="Zhang J."/>
            <person name="Wang Z."/>
            <person name="Zhang Y."/>
            <person name="Zhang D."/>
            <person name="Yonezawa T."/>
            <person name="Hasegawa M."/>
            <person name="Zhong Y."/>
            <person name="Liu W."/>
            <person name="Zhang Y."/>
            <person name="Huang Z."/>
            <person name="Zhang S."/>
            <person name="Long R."/>
            <person name="Yang H."/>
            <person name="Wang J."/>
            <person name="Lenstra J.A."/>
            <person name="Cooper D.N."/>
            <person name="Wu Y."/>
            <person name="Wang J."/>
            <person name="Shi P."/>
            <person name="Wang J."/>
            <person name="Liu J."/>
        </authorList>
    </citation>
    <scope>NUCLEOTIDE SEQUENCE [LARGE SCALE GENOMIC DNA]</scope>
    <source>
        <strain evidence="3">yakQH1</strain>
    </source>
</reference>
<dbReference type="InterPro" id="IPR027417">
    <property type="entry name" value="P-loop_NTPase"/>
</dbReference>
<protein>
    <submittedName>
        <fullName evidence="2">Rab-like protein 2A</fullName>
    </submittedName>
</protein>
<dbReference type="STRING" id="72004.ENSBMUP00000034545"/>
<gene>
    <name evidence="2" type="ORF">M91_19042</name>
</gene>
<evidence type="ECO:0000313" key="3">
    <source>
        <dbReference type="Proteomes" id="UP000011080"/>
    </source>
</evidence>
<organism evidence="2 3">
    <name type="scientific">Bos mutus</name>
    <name type="common">wild yak</name>
    <dbReference type="NCBI Taxonomy" id="72004"/>
    <lineage>
        <taxon>Eukaryota</taxon>
        <taxon>Metazoa</taxon>
        <taxon>Chordata</taxon>
        <taxon>Craniata</taxon>
        <taxon>Vertebrata</taxon>
        <taxon>Euteleostomi</taxon>
        <taxon>Mammalia</taxon>
        <taxon>Eutheria</taxon>
        <taxon>Laurasiatheria</taxon>
        <taxon>Artiodactyla</taxon>
        <taxon>Ruminantia</taxon>
        <taxon>Pecora</taxon>
        <taxon>Bovidae</taxon>
        <taxon>Bovinae</taxon>
        <taxon>Bos</taxon>
    </lineage>
</organism>
<accession>L8J1M5</accession>
<dbReference type="Proteomes" id="UP000011080">
    <property type="component" value="Unassembled WGS sequence"/>
</dbReference>
<evidence type="ECO:0000313" key="2">
    <source>
        <dbReference type="EMBL" id="ELR61322.1"/>
    </source>
</evidence>
<sequence>MAREKAKPCELDQEKYNADDNVKIICLGDSTGGKSKLMERFLRMDFMSLWTFGTQQAKSSSKSFNFARKFSLPLYFVSAANGTNVVKLFNDTIRLAVSYKQCSQDFMDKVLQELANIDLEQKEEDMPDKEQHGRIQSPSPS</sequence>
<evidence type="ECO:0000256" key="1">
    <source>
        <dbReference type="SAM" id="MobiDB-lite"/>
    </source>
</evidence>
<dbReference type="SUPFAM" id="SSF52540">
    <property type="entry name" value="P-loop containing nucleoside triphosphate hydrolases"/>
    <property type="match status" value="1"/>
</dbReference>